<dbReference type="Proteomes" id="UP000314294">
    <property type="component" value="Unassembled WGS sequence"/>
</dbReference>
<dbReference type="OrthoDB" id="1732493at2759"/>
<reference evidence="2 3" key="1">
    <citation type="submission" date="2019-03" db="EMBL/GenBank/DDBJ databases">
        <title>First draft genome of Liparis tanakae, snailfish: a comprehensive survey of snailfish specific genes.</title>
        <authorList>
            <person name="Kim W."/>
            <person name="Song I."/>
            <person name="Jeong J.-H."/>
            <person name="Kim D."/>
            <person name="Kim S."/>
            <person name="Ryu S."/>
            <person name="Song J.Y."/>
            <person name="Lee S.K."/>
        </authorList>
    </citation>
    <scope>NUCLEOTIDE SEQUENCE [LARGE SCALE GENOMIC DNA]</scope>
    <source>
        <tissue evidence="2">Muscle</tissue>
    </source>
</reference>
<dbReference type="GO" id="GO:0016301">
    <property type="term" value="F:kinase activity"/>
    <property type="evidence" value="ECO:0007669"/>
    <property type="project" value="UniProtKB-KW"/>
</dbReference>
<dbReference type="AlphaFoldDB" id="A0A4Z2JE53"/>
<sequence length="122" mass="13506">MMCHRTGVHAYACLARAKSVPSHTYSNEVVTLWYRPPDVLLGSTEYSTCLDMWWAISRVVFRPRPKGCADLSSCHGKHPSQQPTGYRLPSVRGGGDVTEERSIVYLLPPDCQSGVRGEIAQA</sequence>
<comment type="caution">
    <text evidence="2">The sequence shown here is derived from an EMBL/GenBank/DDBJ whole genome shotgun (WGS) entry which is preliminary data.</text>
</comment>
<protein>
    <submittedName>
        <fullName evidence="2">Cyclin-dependent kinase 14</fullName>
    </submittedName>
</protein>
<name>A0A4Z2JE53_9TELE</name>
<dbReference type="EMBL" id="SRLO01000005">
    <property type="protein sequence ID" value="TNN88555.1"/>
    <property type="molecule type" value="Genomic_DNA"/>
</dbReference>
<keyword evidence="3" id="KW-1185">Reference proteome</keyword>
<evidence type="ECO:0000313" key="3">
    <source>
        <dbReference type="Proteomes" id="UP000314294"/>
    </source>
</evidence>
<feature type="region of interest" description="Disordered" evidence="1">
    <location>
        <begin position="72"/>
        <end position="94"/>
    </location>
</feature>
<gene>
    <name evidence="2" type="primary">CDK14_1</name>
    <name evidence="2" type="ORF">EYF80_001338</name>
</gene>
<keyword evidence="2" id="KW-0808">Transferase</keyword>
<accession>A0A4Z2JE53</accession>
<evidence type="ECO:0000313" key="2">
    <source>
        <dbReference type="EMBL" id="TNN88555.1"/>
    </source>
</evidence>
<dbReference type="SUPFAM" id="SSF56112">
    <property type="entry name" value="Protein kinase-like (PK-like)"/>
    <property type="match status" value="1"/>
</dbReference>
<proteinExistence type="predicted"/>
<keyword evidence="2" id="KW-0418">Kinase</keyword>
<dbReference type="Gene3D" id="1.10.510.10">
    <property type="entry name" value="Transferase(Phosphotransferase) domain 1"/>
    <property type="match status" value="1"/>
</dbReference>
<evidence type="ECO:0000256" key="1">
    <source>
        <dbReference type="SAM" id="MobiDB-lite"/>
    </source>
</evidence>
<organism evidence="2 3">
    <name type="scientific">Liparis tanakae</name>
    <name type="common">Tanaka's snailfish</name>
    <dbReference type="NCBI Taxonomy" id="230148"/>
    <lineage>
        <taxon>Eukaryota</taxon>
        <taxon>Metazoa</taxon>
        <taxon>Chordata</taxon>
        <taxon>Craniata</taxon>
        <taxon>Vertebrata</taxon>
        <taxon>Euteleostomi</taxon>
        <taxon>Actinopterygii</taxon>
        <taxon>Neopterygii</taxon>
        <taxon>Teleostei</taxon>
        <taxon>Neoteleostei</taxon>
        <taxon>Acanthomorphata</taxon>
        <taxon>Eupercaria</taxon>
        <taxon>Perciformes</taxon>
        <taxon>Cottioidei</taxon>
        <taxon>Cottales</taxon>
        <taxon>Liparidae</taxon>
        <taxon>Liparis</taxon>
    </lineage>
</organism>
<dbReference type="InterPro" id="IPR011009">
    <property type="entry name" value="Kinase-like_dom_sf"/>
</dbReference>